<sequence>MTSPESPHLGARLGDIEALRNQARLSVRRRDPAGAVRDLHRAGAIAEELVRDAETRKPRDAEVLRVLMRVIELESEIARAIDAGTLAFDDVSALSEALAKFSARVCGHGVLHISGDCGRPYRGNR</sequence>
<reference evidence="1 2" key="1">
    <citation type="submission" date="2019-06" db="EMBL/GenBank/DDBJ databases">
        <title>Sequencing the genomes of 1000 actinobacteria strains.</title>
        <authorList>
            <person name="Klenk H.-P."/>
        </authorList>
    </citation>
    <scope>NUCLEOTIDE SEQUENCE [LARGE SCALE GENOMIC DNA]</scope>
    <source>
        <strain evidence="1 2">DSM 103495</strain>
    </source>
</reference>
<comment type="caution">
    <text evidence="1">The sequence shown here is derived from an EMBL/GenBank/DDBJ whole genome shotgun (WGS) entry which is preliminary data.</text>
</comment>
<dbReference type="RefSeq" id="WP_141810612.1">
    <property type="nucleotide sequence ID" value="NZ_VFPG01000001.1"/>
</dbReference>
<dbReference type="OrthoDB" id="4559117at2"/>
<proteinExistence type="predicted"/>
<name>A0A543FFV6_9NOCA</name>
<dbReference type="EMBL" id="VFPG01000001">
    <property type="protein sequence ID" value="TQM32748.1"/>
    <property type="molecule type" value="Genomic_DNA"/>
</dbReference>
<gene>
    <name evidence="1" type="ORF">FB390_4444</name>
</gene>
<accession>A0A543FFV6</accession>
<dbReference type="Proteomes" id="UP000316331">
    <property type="component" value="Unassembled WGS sequence"/>
</dbReference>
<evidence type="ECO:0000313" key="1">
    <source>
        <dbReference type="EMBL" id="TQM32748.1"/>
    </source>
</evidence>
<evidence type="ECO:0000313" key="2">
    <source>
        <dbReference type="Proteomes" id="UP000316331"/>
    </source>
</evidence>
<organism evidence="1 2">
    <name type="scientific">Nocardia bhagyanarayanae</name>
    <dbReference type="NCBI Taxonomy" id="1215925"/>
    <lineage>
        <taxon>Bacteria</taxon>
        <taxon>Bacillati</taxon>
        <taxon>Actinomycetota</taxon>
        <taxon>Actinomycetes</taxon>
        <taxon>Mycobacteriales</taxon>
        <taxon>Nocardiaceae</taxon>
        <taxon>Nocardia</taxon>
    </lineage>
</organism>
<keyword evidence="2" id="KW-1185">Reference proteome</keyword>
<dbReference type="AlphaFoldDB" id="A0A543FFV6"/>
<protein>
    <submittedName>
        <fullName evidence="1">Uncharacterized protein</fullName>
    </submittedName>
</protein>